<keyword evidence="1" id="KW-0732">Signal</keyword>
<comment type="caution">
    <text evidence="2">The sequence shown here is derived from an EMBL/GenBank/DDBJ whole genome shotgun (WGS) entry which is preliminary data.</text>
</comment>
<dbReference type="AlphaFoldDB" id="A0A4R7B7A4"/>
<evidence type="ECO:0000313" key="2">
    <source>
        <dbReference type="EMBL" id="TDR80630.1"/>
    </source>
</evidence>
<feature type="chain" id="PRO_5020862691" evidence="1">
    <location>
        <begin position="23"/>
        <end position="412"/>
    </location>
</feature>
<evidence type="ECO:0000256" key="1">
    <source>
        <dbReference type="SAM" id="SignalP"/>
    </source>
</evidence>
<sequence length="412" mass="46051">MMVWRILLPALAAGLACAAALADDEMALQLADQAAQVSEKPRDVSVLLESALLVGAGQPGMQRQSVDVRWNGRLGQDWQGVLADRVDSRFFDAPARNQTVNTLKEAYVSRTIDERRILDLGRINTRYGVGYGYNPTDFLGQGTVRSVVSADQESWRQNRLGNVMLRWQNLWDSGSLTAIWSPRLAGQPDNRGSSPDWGASNPRDRLLLVLSQHLTPTLYPQWMLLNEQDGSPQLGFNLSWGFDNATVLYLEWAGGRQQRMVDRALAADTPSVWHNRSTVGINWSSAGKLNWIVEWQFDGAAPDRQDWQAVQANPAQYGAYRAAMANSSDLLTRRSAMVRAAWQDAMIDKLDLVAIYNLDLIDHSASHWLEARYHLGACDLALQWQQNRGGALSHYGAGNTAAIWQLVFDYFY</sequence>
<dbReference type="EMBL" id="SNZP01000004">
    <property type="protein sequence ID" value="TDR80630.1"/>
    <property type="molecule type" value="Genomic_DNA"/>
</dbReference>
<feature type="signal peptide" evidence="1">
    <location>
        <begin position="1"/>
        <end position="22"/>
    </location>
</feature>
<dbReference type="Proteomes" id="UP000295611">
    <property type="component" value="Unassembled WGS sequence"/>
</dbReference>
<protein>
    <submittedName>
        <fullName evidence="2">Uncharacterized protein</fullName>
    </submittedName>
</protein>
<gene>
    <name evidence="2" type="ORF">DFP86_104129</name>
</gene>
<proteinExistence type="predicted"/>
<name>A0A4R7B7A4_9NEIS</name>
<reference evidence="2 3" key="1">
    <citation type="submission" date="2019-03" db="EMBL/GenBank/DDBJ databases">
        <title>Genomic Encyclopedia of Type Strains, Phase III (KMG-III): the genomes of soil and plant-associated and newly described type strains.</title>
        <authorList>
            <person name="Whitman W."/>
        </authorList>
    </citation>
    <scope>NUCLEOTIDE SEQUENCE [LARGE SCALE GENOMIC DNA]</scope>
    <source>
        <strain evidence="2 3">CECT 8976</strain>
    </source>
</reference>
<keyword evidence="3" id="KW-1185">Reference proteome</keyword>
<organism evidence="2 3">
    <name type="scientific">Paludibacterium purpuratum</name>
    <dbReference type="NCBI Taxonomy" id="1144873"/>
    <lineage>
        <taxon>Bacteria</taxon>
        <taxon>Pseudomonadati</taxon>
        <taxon>Pseudomonadota</taxon>
        <taxon>Betaproteobacteria</taxon>
        <taxon>Neisseriales</taxon>
        <taxon>Chromobacteriaceae</taxon>
        <taxon>Paludibacterium</taxon>
    </lineage>
</organism>
<accession>A0A4R7B7A4</accession>
<dbReference type="PROSITE" id="PS51257">
    <property type="entry name" value="PROKAR_LIPOPROTEIN"/>
    <property type="match status" value="1"/>
</dbReference>
<evidence type="ECO:0000313" key="3">
    <source>
        <dbReference type="Proteomes" id="UP000295611"/>
    </source>
</evidence>